<name>A0ABQ6IVY2_9MICO</name>
<reference evidence="7" key="1">
    <citation type="journal article" date="2019" name="Int. J. Syst. Evol. Microbiol.">
        <title>The Global Catalogue of Microorganisms (GCM) 10K type strain sequencing project: providing services to taxonomists for standard genome sequencing and annotation.</title>
        <authorList>
            <consortium name="The Broad Institute Genomics Platform"/>
            <consortium name="The Broad Institute Genome Sequencing Center for Infectious Disease"/>
            <person name="Wu L."/>
            <person name="Ma J."/>
        </authorList>
    </citation>
    <scope>NUCLEOTIDE SEQUENCE [LARGE SCALE GENOMIC DNA]</scope>
    <source>
        <strain evidence="7">NBRC 113072</strain>
    </source>
</reference>
<dbReference type="SUPFAM" id="SSF51430">
    <property type="entry name" value="NAD(P)-linked oxidoreductase"/>
    <property type="match status" value="1"/>
</dbReference>
<feature type="compositionally biased region" description="Basic and acidic residues" evidence="4">
    <location>
        <begin position="18"/>
        <end position="27"/>
    </location>
</feature>
<protein>
    <recommendedName>
        <fullName evidence="5">NADP-dependent oxidoreductase domain-containing protein</fullName>
    </recommendedName>
</protein>
<comment type="caution">
    <text evidence="6">The sequence shown here is derived from an EMBL/GenBank/DDBJ whole genome shotgun (WGS) entry which is preliminary data.</text>
</comment>
<dbReference type="Proteomes" id="UP001157126">
    <property type="component" value="Unassembled WGS sequence"/>
</dbReference>
<dbReference type="Pfam" id="PF00248">
    <property type="entry name" value="Aldo_ket_red"/>
    <property type="match status" value="1"/>
</dbReference>
<feature type="region of interest" description="Disordered" evidence="4">
    <location>
        <begin position="1"/>
        <end position="29"/>
    </location>
</feature>
<dbReference type="InterPro" id="IPR023210">
    <property type="entry name" value="NADP_OxRdtase_dom"/>
</dbReference>
<dbReference type="InterPro" id="IPR036812">
    <property type="entry name" value="NAD(P)_OxRdtase_dom_sf"/>
</dbReference>
<sequence>MAQGVLSGKYEPGQAPKEGTRAAHEEAGGSMGDFMNERVLTAVQELKPIAADAGLSMPALAIAWVLQNDNVAAALVGASRPEQLEENVKAVGVKLEESIMQRIDAALSGVSERDPGKTAERAPKTRVC</sequence>
<dbReference type="Gene3D" id="3.20.20.100">
    <property type="entry name" value="NADP-dependent oxidoreductase domain"/>
    <property type="match status" value="1"/>
</dbReference>
<evidence type="ECO:0000313" key="7">
    <source>
        <dbReference type="Proteomes" id="UP001157126"/>
    </source>
</evidence>
<dbReference type="PANTHER" id="PTHR43150:SF2">
    <property type="entry name" value="HYPERKINETIC, ISOFORM M"/>
    <property type="match status" value="1"/>
</dbReference>
<dbReference type="InterPro" id="IPR005399">
    <property type="entry name" value="K_chnl_volt-dep_bsu_KCNAB-rel"/>
</dbReference>
<evidence type="ECO:0000256" key="1">
    <source>
        <dbReference type="ARBA" id="ARBA00006515"/>
    </source>
</evidence>
<evidence type="ECO:0000256" key="4">
    <source>
        <dbReference type="SAM" id="MobiDB-lite"/>
    </source>
</evidence>
<dbReference type="EMBL" id="BSUO01000001">
    <property type="protein sequence ID" value="GMA42095.1"/>
    <property type="molecule type" value="Genomic_DNA"/>
</dbReference>
<evidence type="ECO:0000256" key="2">
    <source>
        <dbReference type="ARBA" id="ARBA00022857"/>
    </source>
</evidence>
<feature type="domain" description="NADP-dependent oxidoreductase" evidence="5">
    <location>
        <begin position="1"/>
        <end position="106"/>
    </location>
</feature>
<organism evidence="6 7">
    <name type="scientific">Mobilicoccus caccae</name>
    <dbReference type="NCBI Taxonomy" id="1859295"/>
    <lineage>
        <taxon>Bacteria</taxon>
        <taxon>Bacillati</taxon>
        <taxon>Actinomycetota</taxon>
        <taxon>Actinomycetes</taxon>
        <taxon>Micrococcales</taxon>
        <taxon>Dermatophilaceae</taxon>
        <taxon>Mobilicoccus</taxon>
    </lineage>
</organism>
<keyword evidence="7" id="KW-1185">Reference proteome</keyword>
<keyword evidence="3" id="KW-0560">Oxidoreductase</keyword>
<gene>
    <name evidence="6" type="ORF">GCM10025883_41400</name>
</gene>
<accession>A0ABQ6IVY2</accession>
<evidence type="ECO:0000313" key="6">
    <source>
        <dbReference type="EMBL" id="GMA42095.1"/>
    </source>
</evidence>
<evidence type="ECO:0000256" key="3">
    <source>
        <dbReference type="ARBA" id="ARBA00023002"/>
    </source>
</evidence>
<evidence type="ECO:0000259" key="5">
    <source>
        <dbReference type="Pfam" id="PF00248"/>
    </source>
</evidence>
<keyword evidence="2" id="KW-0521">NADP</keyword>
<dbReference type="PANTHER" id="PTHR43150">
    <property type="entry name" value="HYPERKINETIC, ISOFORM M"/>
    <property type="match status" value="1"/>
</dbReference>
<comment type="similarity">
    <text evidence="1">Belongs to the shaker potassium channel beta subunit family.</text>
</comment>
<proteinExistence type="inferred from homology"/>